<accession>A0ABX8C1Y5</accession>
<evidence type="ECO:0000259" key="3">
    <source>
        <dbReference type="Pfam" id="PF07282"/>
    </source>
</evidence>
<feature type="region of interest" description="Disordered" evidence="2">
    <location>
        <begin position="95"/>
        <end position="215"/>
    </location>
</feature>
<reference evidence="5" key="1">
    <citation type="submission" date="2021-05" db="EMBL/GenBank/DDBJ databases">
        <title>Direct Submission.</title>
        <authorList>
            <person name="Li K."/>
            <person name="Gao J."/>
        </authorList>
    </citation>
    <scope>NUCLEOTIDE SEQUENCE [LARGE SCALE GENOMIC DNA]</scope>
    <source>
        <strain evidence="5">HDS12</strain>
    </source>
</reference>
<evidence type="ECO:0000313" key="4">
    <source>
        <dbReference type="EMBL" id="QUX26588.1"/>
    </source>
</evidence>
<evidence type="ECO:0000256" key="1">
    <source>
        <dbReference type="ARBA" id="ARBA00023125"/>
    </source>
</evidence>
<feature type="compositionally biased region" description="Low complexity" evidence="2">
    <location>
        <begin position="204"/>
        <end position="215"/>
    </location>
</feature>
<organism evidence="4 5">
    <name type="scientific">Nocardiopsis akebiae</name>
    <dbReference type="NCBI Taxonomy" id="2831968"/>
    <lineage>
        <taxon>Bacteria</taxon>
        <taxon>Bacillati</taxon>
        <taxon>Actinomycetota</taxon>
        <taxon>Actinomycetes</taxon>
        <taxon>Streptosporangiales</taxon>
        <taxon>Nocardiopsidaceae</taxon>
        <taxon>Nocardiopsis</taxon>
    </lineage>
</organism>
<evidence type="ECO:0000313" key="5">
    <source>
        <dbReference type="Proteomes" id="UP000678016"/>
    </source>
</evidence>
<dbReference type="Proteomes" id="UP000678016">
    <property type="component" value="Chromosome"/>
</dbReference>
<dbReference type="Pfam" id="PF07282">
    <property type="entry name" value="Cas12f1-like_TNB"/>
    <property type="match status" value="1"/>
</dbReference>
<sequence length="215" mass="22131">MVVDRRRPSSKTCSACGHLPARLSSGTRSWTCPSCRTRHDRDLNATGNVLAAGRVAAREAVPGDACGAGVGRQGASLPLSAAKQETGPVRVAARAAPGFWTRSEAPSPSRRGRKSSTQTLLRRGRPARGGGPPCARPGTVRGGRACLTCGVGPSTPFRGGISHTVPAPGRTGRRRVHSSAGPGLPHTGASRSTRVQHLAPPPARRSSSSSTGWTA</sequence>
<dbReference type="InterPro" id="IPR010095">
    <property type="entry name" value="Cas12f1-like_TNB"/>
</dbReference>
<gene>
    <name evidence="4" type="ORF">KGD83_14340</name>
</gene>
<protein>
    <submittedName>
        <fullName evidence="4">Transposase</fullName>
    </submittedName>
</protein>
<name>A0ABX8C1Y5_9ACTN</name>
<keyword evidence="1" id="KW-0238">DNA-binding</keyword>
<feature type="domain" description="Cas12f1-like TNB" evidence="3">
    <location>
        <begin position="2"/>
        <end position="48"/>
    </location>
</feature>
<proteinExistence type="predicted"/>
<keyword evidence="5" id="KW-1185">Reference proteome</keyword>
<dbReference type="EMBL" id="CP074132">
    <property type="protein sequence ID" value="QUX26588.1"/>
    <property type="molecule type" value="Genomic_DNA"/>
</dbReference>
<evidence type="ECO:0000256" key="2">
    <source>
        <dbReference type="SAM" id="MobiDB-lite"/>
    </source>
</evidence>